<name>A0AAD8N5H3_9APIA</name>
<dbReference type="Proteomes" id="UP001237642">
    <property type="component" value="Unassembled WGS sequence"/>
</dbReference>
<organism evidence="4 5">
    <name type="scientific">Heracleum sosnowskyi</name>
    <dbReference type="NCBI Taxonomy" id="360622"/>
    <lineage>
        <taxon>Eukaryota</taxon>
        <taxon>Viridiplantae</taxon>
        <taxon>Streptophyta</taxon>
        <taxon>Embryophyta</taxon>
        <taxon>Tracheophyta</taxon>
        <taxon>Spermatophyta</taxon>
        <taxon>Magnoliopsida</taxon>
        <taxon>eudicotyledons</taxon>
        <taxon>Gunneridae</taxon>
        <taxon>Pentapetalae</taxon>
        <taxon>asterids</taxon>
        <taxon>campanulids</taxon>
        <taxon>Apiales</taxon>
        <taxon>Apiaceae</taxon>
        <taxon>Apioideae</taxon>
        <taxon>apioid superclade</taxon>
        <taxon>Tordylieae</taxon>
        <taxon>Tordyliinae</taxon>
        <taxon>Heracleum</taxon>
    </lineage>
</organism>
<reference evidence="4" key="2">
    <citation type="submission" date="2023-05" db="EMBL/GenBank/DDBJ databases">
        <authorList>
            <person name="Schelkunov M.I."/>
        </authorList>
    </citation>
    <scope>NUCLEOTIDE SEQUENCE</scope>
    <source>
        <strain evidence="4">Hsosn_3</strain>
        <tissue evidence="4">Leaf</tissue>
    </source>
</reference>
<evidence type="ECO:0000313" key="4">
    <source>
        <dbReference type="EMBL" id="KAK1395553.1"/>
    </source>
</evidence>
<comment type="caution">
    <text evidence="4">The sequence shown here is derived from an EMBL/GenBank/DDBJ whole genome shotgun (WGS) entry which is preliminary data.</text>
</comment>
<dbReference type="InterPro" id="IPR029062">
    <property type="entry name" value="Class_I_gatase-like"/>
</dbReference>
<accession>A0AAD8N5H3</accession>
<dbReference type="EMBL" id="JAUIZM010000002">
    <property type="protein sequence ID" value="KAK1395553.1"/>
    <property type="molecule type" value="Genomic_DNA"/>
</dbReference>
<dbReference type="InterPro" id="IPR050325">
    <property type="entry name" value="Prot/Nucl_acid_deglycase"/>
</dbReference>
<feature type="domain" description="DJ-1/PfpI" evidence="3">
    <location>
        <begin position="213"/>
        <end position="375"/>
    </location>
</feature>
<proteinExistence type="inferred from homology"/>
<dbReference type="GO" id="GO:0005737">
    <property type="term" value="C:cytoplasm"/>
    <property type="evidence" value="ECO:0007669"/>
    <property type="project" value="UniProtKB-ARBA"/>
</dbReference>
<protein>
    <submittedName>
        <fullName evidence="4">Class I glutamine amidotransferase superfamily protein</fullName>
    </submittedName>
</protein>
<comment type="similarity">
    <text evidence="1">Belongs to the peptidase C56 family.</text>
</comment>
<dbReference type="AlphaFoldDB" id="A0AAD8N5H3"/>
<evidence type="ECO:0000259" key="3">
    <source>
        <dbReference type="Pfam" id="PF01965"/>
    </source>
</evidence>
<keyword evidence="5" id="KW-1185">Reference proteome</keyword>
<dbReference type="InterPro" id="IPR002818">
    <property type="entry name" value="DJ-1/PfpI"/>
</dbReference>
<sequence length="392" mass="42214">MASTKTAKALVPIANGTEPVEAAMIIDVLRRAETIVTVASIEKHLQIDAAHGVKIVADALLSDCVDLTYDLIVLPGGMPGAANLRDFAILERMVKKHAEEGRLYAAICAAPAVVLGPWGLLKGLKVTCHPSLMEQLSAYATTVESRVVQDGNVITSRGPGTTMEFGIALVERLFGKEKADEVRGPLVMRSNPGDEYTVAELNSIEWTYSDCPKVLVPIANGSEEMEALSIIDVLQRAKATVTVASVEDTLEVSARRKVKIVADMLIDDAAKFQYDLIVLPGGLPGAKKFSSTENLIGLLKKQKELNRPYGAICASPGWVLEPHGLLKGKKATGFPPMIEKLSDKSMVEHRTVVDGNVITSKGPGSALEFALVMVEKFFGRNKALELWKAMLV</sequence>
<dbReference type="Pfam" id="PF01965">
    <property type="entry name" value="DJ-1_PfpI"/>
    <property type="match status" value="2"/>
</dbReference>
<dbReference type="InterPro" id="IPR006287">
    <property type="entry name" value="DJ-1"/>
</dbReference>
<dbReference type="Gene3D" id="3.40.50.880">
    <property type="match status" value="2"/>
</dbReference>
<evidence type="ECO:0000313" key="5">
    <source>
        <dbReference type="Proteomes" id="UP001237642"/>
    </source>
</evidence>
<dbReference type="CDD" id="cd03135">
    <property type="entry name" value="GATase1_DJ-1"/>
    <property type="match status" value="2"/>
</dbReference>
<keyword evidence="2" id="KW-0677">Repeat</keyword>
<dbReference type="SUPFAM" id="SSF52317">
    <property type="entry name" value="Class I glutamine amidotransferase-like"/>
    <property type="match status" value="2"/>
</dbReference>
<gene>
    <name evidence="4" type="ORF">POM88_005416</name>
</gene>
<dbReference type="NCBIfam" id="TIGR01383">
    <property type="entry name" value="not_thiJ"/>
    <property type="match status" value="2"/>
</dbReference>
<evidence type="ECO:0000256" key="2">
    <source>
        <dbReference type="ARBA" id="ARBA00022737"/>
    </source>
</evidence>
<dbReference type="FunFam" id="3.40.50.880:FF:000015">
    <property type="entry name" value="Protein DJ-1 homolog C"/>
    <property type="match status" value="2"/>
</dbReference>
<dbReference type="PANTHER" id="PTHR48094">
    <property type="entry name" value="PROTEIN/NUCLEIC ACID DEGLYCASE DJ-1-RELATED"/>
    <property type="match status" value="1"/>
</dbReference>
<reference evidence="4" key="1">
    <citation type="submission" date="2023-02" db="EMBL/GenBank/DDBJ databases">
        <title>Genome of toxic invasive species Heracleum sosnowskyi carries increased number of genes despite the absence of recent whole-genome duplications.</title>
        <authorList>
            <person name="Schelkunov M."/>
            <person name="Shtratnikova V."/>
            <person name="Makarenko M."/>
            <person name="Klepikova A."/>
            <person name="Omelchenko D."/>
            <person name="Novikova G."/>
            <person name="Obukhova E."/>
            <person name="Bogdanov V."/>
            <person name="Penin A."/>
            <person name="Logacheva M."/>
        </authorList>
    </citation>
    <scope>NUCLEOTIDE SEQUENCE</scope>
    <source>
        <strain evidence="4">Hsosn_3</strain>
        <tissue evidence="4">Leaf</tissue>
    </source>
</reference>
<evidence type="ECO:0000256" key="1">
    <source>
        <dbReference type="ARBA" id="ARBA00008542"/>
    </source>
</evidence>
<keyword evidence="4" id="KW-0315">Glutamine amidotransferase</keyword>
<feature type="domain" description="DJ-1/PfpI" evidence="3">
    <location>
        <begin position="8"/>
        <end position="171"/>
    </location>
</feature>
<dbReference type="GO" id="GO:1903189">
    <property type="term" value="P:glyoxal metabolic process"/>
    <property type="evidence" value="ECO:0007669"/>
    <property type="project" value="TreeGrafter"/>
</dbReference>
<dbReference type="PANTHER" id="PTHR48094:SF12">
    <property type="entry name" value="PARKINSON DISEASE PROTEIN 7 HOMOLOG"/>
    <property type="match status" value="1"/>
</dbReference>